<feature type="repeat" description="WD" evidence="3">
    <location>
        <begin position="282"/>
        <end position="323"/>
    </location>
</feature>
<dbReference type="InterPro" id="IPR036322">
    <property type="entry name" value="WD40_repeat_dom_sf"/>
</dbReference>
<comment type="caution">
    <text evidence="5">The sequence shown here is derived from an EMBL/GenBank/DDBJ whole genome shotgun (WGS) entry which is preliminary data.</text>
</comment>
<keyword evidence="4" id="KW-0812">Transmembrane</keyword>
<gene>
    <name evidence="5" type="ORF">RFI_00504</name>
</gene>
<keyword evidence="2" id="KW-0677">Repeat</keyword>
<dbReference type="PANTHER" id="PTHR19879">
    <property type="entry name" value="TRANSCRIPTION INITIATION FACTOR TFIID"/>
    <property type="match status" value="1"/>
</dbReference>
<keyword evidence="1 3" id="KW-0853">WD repeat</keyword>
<sequence>MISHSRVDADNALDKNEQSFKSVIKLFSKKNTDKEEKEKECKQILKKPIVYSLTEIKDAVDCVKKKIEPAICIIPASNKRTFTLKTKKKKNWFCLESEKSISEITINLIVFLRQNSHNPFMLHSTCNISSLLFHVFVMLLIIIAYFYLYSLQNISKHYFLSPQNRGVRTFSIVKLKTKILKMKSAFPQRTIRQIDQITSSEQRSNKPKKEKLKYIQVNDKKKVSKMWRTTKENITFGNISYAGEKIDLILENWLTSSFIYLGWIKEFNLIIANYAKAFVQLKTIHQASVRSVKFSPSCTRIVSSSCDQMVRIWDVTSGKEIHVLQGHSGWVNDATFSPDESMVASCSEDDSIRLWDVCSAKQIRILDGHSDYVTGCQFSPDGQTLVSCSWDKTIRLWSVKSGQELQTMKGGHINWVNDVQFSPNGQFIVSSSSDKTIIIWDVKSGERIKKIRGHVGSVWSAKYSPDGLSLVSCSADNTIRIWDINSGKEVTKLIGHPDSVKDVMFSSDGQTILSCSVDKTIRWWDIKSRNQIQTLEGHLDTVIGIDFSSDDDIIVSCSRDGTIRLWG</sequence>
<feature type="repeat" description="WD" evidence="3">
    <location>
        <begin position="451"/>
        <end position="492"/>
    </location>
</feature>
<dbReference type="SUPFAM" id="SSF50978">
    <property type="entry name" value="WD40 repeat-like"/>
    <property type="match status" value="1"/>
</dbReference>
<evidence type="ECO:0000256" key="2">
    <source>
        <dbReference type="ARBA" id="ARBA00022737"/>
    </source>
</evidence>
<dbReference type="Pfam" id="PF00400">
    <property type="entry name" value="WD40"/>
    <property type="match status" value="7"/>
</dbReference>
<dbReference type="PROSITE" id="PS00678">
    <property type="entry name" value="WD_REPEATS_1"/>
    <property type="match status" value="4"/>
</dbReference>
<feature type="repeat" description="WD" evidence="3">
    <location>
        <begin position="366"/>
        <end position="407"/>
    </location>
</feature>
<evidence type="ECO:0000313" key="5">
    <source>
        <dbReference type="EMBL" id="ETO36560.1"/>
    </source>
</evidence>
<keyword evidence="4" id="KW-1133">Transmembrane helix</keyword>
<name>X6PDJ0_RETFI</name>
<dbReference type="InterPro" id="IPR001680">
    <property type="entry name" value="WD40_rpt"/>
</dbReference>
<dbReference type="InterPro" id="IPR015943">
    <property type="entry name" value="WD40/YVTN_repeat-like_dom_sf"/>
</dbReference>
<evidence type="ECO:0000256" key="3">
    <source>
        <dbReference type="PROSITE-ProRule" id="PRU00221"/>
    </source>
</evidence>
<protein>
    <submittedName>
        <fullName evidence="5">WD-40 repeat protein</fullName>
    </submittedName>
</protein>
<feature type="transmembrane region" description="Helical" evidence="4">
    <location>
        <begin position="131"/>
        <end position="149"/>
    </location>
</feature>
<evidence type="ECO:0000256" key="1">
    <source>
        <dbReference type="ARBA" id="ARBA00022574"/>
    </source>
</evidence>
<reference evidence="5 6" key="1">
    <citation type="journal article" date="2013" name="Curr. Biol.">
        <title>The Genome of the Foraminiferan Reticulomyxa filosa.</title>
        <authorList>
            <person name="Glockner G."/>
            <person name="Hulsmann N."/>
            <person name="Schleicher M."/>
            <person name="Noegel A.A."/>
            <person name="Eichinger L."/>
            <person name="Gallinger C."/>
            <person name="Pawlowski J."/>
            <person name="Sierra R."/>
            <person name="Euteneuer U."/>
            <person name="Pillet L."/>
            <person name="Moustafa A."/>
            <person name="Platzer M."/>
            <person name="Groth M."/>
            <person name="Szafranski K."/>
            <person name="Schliwa M."/>
        </authorList>
    </citation>
    <scope>NUCLEOTIDE SEQUENCE [LARGE SCALE GENOMIC DNA]</scope>
</reference>
<dbReference type="AlphaFoldDB" id="X6PDJ0"/>
<evidence type="ECO:0000256" key="4">
    <source>
        <dbReference type="SAM" id="Phobius"/>
    </source>
</evidence>
<dbReference type="Proteomes" id="UP000023152">
    <property type="component" value="Unassembled WGS sequence"/>
</dbReference>
<evidence type="ECO:0000313" key="6">
    <source>
        <dbReference type="Proteomes" id="UP000023152"/>
    </source>
</evidence>
<dbReference type="PROSITE" id="PS50294">
    <property type="entry name" value="WD_REPEATS_REGION"/>
    <property type="match status" value="7"/>
</dbReference>
<dbReference type="PRINTS" id="PR00320">
    <property type="entry name" value="GPROTEINBRPT"/>
</dbReference>
<dbReference type="PANTHER" id="PTHR19879:SF9">
    <property type="entry name" value="TRANSCRIPTION INITIATION FACTOR TFIID SUBUNIT 5"/>
    <property type="match status" value="1"/>
</dbReference>
<proteinExistence type="predicted"/>
<accession>X6PDJ0</accession>
<keyword evidence="4" id="KW-0472">Membrane</keyword>
<dbReference type="CDD" id="cd00200">
    <property type="entry name" value="WD40"/>
    <property type="match status" value="1"/>
</dbReference>
<feature type="repeat" description="WD" evidence="3">
    <location>
        <begin position="409"/>
        <end position="450"/>
    </location>
</feature>
<dbReference type="InterPro" id="IPR019775">
    <property type="entry name" value="WD40_repeat_CS"/>
</dbReference>
<organism evidence="5 6">
    <name type="scientific">Reticulomyxa filosa</name>
    <dbReference type="NCBI Taxonomy" id="46433"/>
    <lineage>
        <taxon>Eukaryota</taxon>
        <taxon>Sar</taxon>
        <taxon>Rhizaria</taxon>
        <taxon>Retaria</taxon>
        <taxon>Foraminifera</taxon>
        <taxon>Monothalamids</taxon>
        <taxon>Reticulomyxidae</taxon>
        <taxon>Reticulomyxa</taxon>
    </lineage>
</organism>
<keyword evidence="6" id="KW-1185">Reference proteome</keyword>
<dbReference type="SMART" id="SM00320">
    <property type="entry name" value="WD40"/>
    <property type="match status" value="7"/>
</dbReference>
<dbReference type="InterPro" id="IPR020472">
    <property type="entry name" value="WD40_PAC1"/>
</dbReference>
<dbReference type="PROSITE" id="PS50082">
    <property type="entry name" value="WD_REPEATS_2"/>
    <property type="match status" value="7"/>
</dbReference>
<dbReference type="EMBL" id="ASPP01000536">
    <property type="protein sequence ID" value="ETO36560.1"/>
    <property type="molecule type" value="Genomic_DNA"/>
</dbReference>
<feature type="repeat" description="WD" evidence="3">
    <location>
        <begin position="324"/>
        <end position="365"/>
    </location>
</feature>
<feature type="repeat" description="WD" evidence="3">
    <location>
        <begin position="493"/>
        <end position="534"/>
    </location>
</feature>
<dbReference type="Gene3D" id="2.130.10.10">
    <property type="entry name" value="YVTN repeat-like/Quinoprotein amine dehydrogenase"/>
    <property type="match status" value="3"/>
</dbReference>
<feature type="repeat" description="WD" evidence="3">
    <location>
        <begin position="535"/>
        <end position="567"/>
    </location>
</feature>